<feature type="transmembrane region" description="Helical" evidence="1">
    <location>
        <begin position="33"/>
        <end position="58"/>
    </location>
</feature>
<accession>A0A2K5UH28</accession>
<dbReference type="Bgee" id="ENSMFAG00000017819">
    <property type="expression patterns" value="Expressed in frontal cortex and 13 other cell types or tissues"/>
</dbReference>
<dbReference type="Proteomes" id="UP000233100">
    <property type="component" value="Chromosome 16"/>
</dbReference>
<dbReference type="OMA" id="WITFQLC"/>
<keyword evidence="1" id="KW-0472">Membrane</keyword>
<proteinExistence type="predicted"/>
<reference evidence="2" key="2">
    <citation type="submission" date="2025-05" db="UniProtKB">
        <authorList>
            <consortium name="Ensembl"/>
        </authorList>
    </citation>
    <scope>IDENTIFICATION</scope>
</reference>
<dbReference type="Ensembl" id="ENSMFAT00000051376.2">
    <property type="protein sequence ID" value="ENSMFAP00000011686.1"/>
    <property type="gene ID" value="ENSMFAG00000017819.2"/>
</dbReference>
<protein>
    <submittedName>
        <fullName evidence="2">Uncharacterized protein</fullName>
    </submittedName>
</protein>
<dbReference type="GeneTree" id="ENSGT00910000147785"/>
<evidence type="ECO:0000313" key="3">
    <source>
        <dbReference type="Proteomes" id="UP000233100"/>
    </source>
</evidence>
<dbReference type="Ensembl" id="ENSMFAT00000083547.1">
    <property type="protein sequence ID" value="ENSMFAP00000056187.1"/>
    <property type="gene ID" value="ENSMFAG00000017819.2"/>
</dbReference>
<keyword evidence="1" id="KW-1133">Transmembrane helix</keyword>
<organism evidence="2 3">
    <name type="scientific">Macaca fascicularis</name>
    <name type="common">Crab-eating macaque</name>
    <name type="synonym">Cynomolgus monkey</name>
    <dbReference type="NCBI Taxonomy" id="9541"/>
    <lineage>
        <taxon>Eukaryota</taxon>
        <taxon>Metazoa</taxon>
        <taxon>Chordata</taxon>
        <taxon>Craniata</taxon>
        <taxon>Vertebrata</taxon>
        <taxon>Euteleostomi</taxon>
        <taxon>Mammalia</taxon>
        <taxon>Eutheria</taxon>
        <taxon>Euarchontoglires</taxon>
        <taxon>Primates</taxon>
        <taxon>Haplorrhini</taxon>
        <taxon>Catarrhini</taxon>
        <taxon>Cercopithecidae</taxon>
        <taxon>Cercopithecinae</taxon>
        <taxon>Macaca</taxon>
    </lineage>
</organism>
<evidence type="ECO:0000256" key="1">
    <source>
        <dbReference type="SAM" id="Phobius"/>
    </source>
</evidence>
<name>A0A2K5UH28_MACFA</name>
<reference evidence="2 3" key="1">
    <citation type="submission" date="2013-03" db="EMBL/GenBank/DDBJ databases">
        <authorList>
            <person name="Warren W."/>
            <person name="Wilson R.K."/>
        </authorList>
    </citation>
    <scope>NUCLEOTIDE SEQUENCE</scope>
</reference>
<keyword evidence="1" id="KW-0812">Transmembrane</keyword>
<keyword evidence="3" id="KW-1185">Reference proteome</keyword>
<dbReference type="VEuPathDB" id="HostDB:ENSMFAG00000017819"/>
<dbReference type="Ensembl" id="ENSMFAT00000086755.1">
    <property type="protein sequence ID" value="ENSMFAP00000049999.1"/>
    <property type="gene ID" value="ENSMFAG00000017819.2"/>
</dbReference>
<sequence length="97" mass="10941">MRTARVARGSLPQNFLRCLVTTEQTLLPTGTKILPAFVSFSFLSFYLFLILYVCLFVFAMMPKKLSKINLGQAVLTGNPELAGFPVWITFQLCFKDV</sequence>
<dbReference type="AlphaFoldDB" id="A0A2K5UH28"/>
<evidence type="ECO:0000313" key="2">
    <source>
        <dbReference type="Ensembl" id="ENSMFAP00000011686.1"/>
    </source>
</evidence>